<evidence type="ECO:0000313" key="2">
    <source>
        <dbReference type="EMBL" id="EJD32261.1"/>
    </source>
</evidence>
<dbReference type="OrthoDB" id="3267748at2759"/>
<keyword evidence="3" id="KW-1185">Reference proteome</keyword>
<organism evidence="2 3">
    <name type="scientific">Auricularia subglabra (strain TFB-10046 / SS5)</name>
    <name type="common">White-rot fungus</name>
    <name type="synonym">Auricularia delicata (strain TFB10046)</name>
    <dbReference type="NCBI Taxonomy" id="717982"/>
    <lineage>
        <taxon>Eukaryota</taxon>
        <taxon>Fungi</taxon>
        <taxon>Dikarya</taxon>
        <taxon>Basidiomycota</taxon>
        <taxon>Agaricomycotina</taxon>
        <taxon>Agaricomycetes</taxon>
        <taxon>Auriculariales</taxon>
        <taxon>Auriculariaceae</taxon>
        <taxon>Auricularia</taxon>
    </lineage>
</organism>
<dbReference type="InterPro" id="IPR005162">
    <property type="entry name" value="Retrotrans_gag_dom"/>
</dbReference>
<gene>
    <name evidence="2" type="ORF">AURDEDRAFT_178695</name>
</gene>
<dbReference type="KEGG" id="adl:AURDEDRAFT_178695"/>
<dbReference type="EMBL" id="JH689156">
    <property type="protein sequence ID" value="EJD32261.1"/>
    <property type="molecule type" value="Genomic_DNA"/>
</dbReference>
<accession>J0L7H0</accession>
<protein>
    <recommendedName>
        <fullName evidence="1">Retrotransposon gag domain-containing protein</fullName>
    </recommendedName>
</protein>
<dbReference type="Proteomes" id="UP000006514">
    <property type="component" value="Unassembled WGS sequence"/>
</dbReference>
<dbReference type="InParanoid" id="J0L7H0"/>
<dbReference type="AlphaFoldDB" id="J0L7H0"/>
<proteinExistence type="predicted"/>
<reference evidence="3" key="1">
    <citation type="journal article" date="2012" name="Science">
        <title>The Paleozoic origin of enzymatic lignin decomposition reconstructed from 31 fungal genomes.</title>
        <authorList>
            <person name="Floudas D."/>
            <person name="Binder M."/>
            <person name="Riley R."/>
            <person name="Barry K."/>
            <person name="Blanchette R.A."/>
            <person name="Henrissat B."/>
            <person name="Martinez A.T."/>
            <person name="Otillar R."/>
            <person name="Spatafora J.W."/>
            <person name="Yadav J.S."/>
            <person name="Aerts A."/>
            <person name="Benoit I."/>
            <person name="Boyd A."/>
            <person name="Carlson A."/>
            <person name="Copeland A."/>
            <person name="Coutinho P.M."/>
            <person name="de Vries R.P."/>
            <person name="Ferreira P."/>
            <person name="Findley K."/>
            <person name="Foster B."/>
            <person name="Gaskell J."/>
            <person name="Glotzer D."/>
            <person name="Gorecki P."/>
            <person name="Heitman J."/>
            <person name="Hesse C."/>
            <person name="Hori C."/>
            <person name="Igarashi K."/>
            <person name="Jurgens J.A."/>
            <person name="Kallen N."/>
            <person name="Kersten P."/>
            <person name="Kohler A."/>
            <person name="Kuees U."/>
            <person name="Kumar T.K.A."/>
            <person name="Kuo A."/>
            <person name="LaButti K."/>
            <person name="Larrondo L.F."/>
            <person name="Lindquist E."/>
            <person name="Ling A."/>
            <person name="Lombard V."/>
            <person name="Lucas S."/>
            <person name="Lundell T."/>
            <person name="Martin R."/>
            <person name="McLaughlin D.J."/>
            <person name="Morgenstern I."/>
            <person name="Morin E."/>
            <person name="Murat C."/>
            <person name="Nagy L.G."/>
            <person name="Nolan M."/>
            <person name="Ohm R.A."/>
            <person name="Patyshakuliyeva A."/>
            <person name="Rokas A."/>
            <person name="Ruiz-Duenas F.J."/>
            <person name="Sabat G."/>
            <person name="Salamov A."/>
            <person name="Samejima M."/>
            <person name="Schmutz J."/>
            <person name="Slot J.C."/>
            <person name="St John F."/>
            <person name="Stenlid J."/>
            <person name="Sun H."/>
            <person name="Sun S."/>
            <person name="Syed K."/>
            <person name="Tsang A."/>
            <person name="Wiebenga A."/>
            <person name="Young D."/>
            <person name="Pisabarro A."/>
            <person name="Eastwood D.C."/>
            <person name="Martin F."/>
            <person name="Cullen D."/>
            <person name="Grigoriev I.V."/>
            <person name="Hibbett D.S."/>
        </authorList>
    </citation>
    <scope>NUCLEOTIDE SEQUENCE [LARGE SCALE GENOMIC DNA]</scope>
    <source>
        <strain evidence="3">TFB10046</strain>
    </source>
</reference>
<sequence length="176" mass="21358">MPQYDGTADYDQFEAFVSKWDSWLRSKDLKDKEAVEYLRHALTGKASTWYTNHVAMQLKGWSMMKVYKEMYESCFPVNFREDLRDKMMAATQHGRPIKDYAKELENMSLRYDDIDKGTVKRILWDGVDDYIRLYWIEKGLSLEFSDVPTLIYYAYRVERREQEKKRQERKLLNFRR</sequence>
<evidence type="ECO:0000259" key="1">
    <source>
        <dbReference type="Pfam" id="PF03732"/>
    </source>
</evidence>
<name>J0L7H0_AURST</name>
<dbReference type="Pfam" id="PF03732">
    <property type="entry name" value="Retrotrans_gag"/>
    <property type="match status" value="1"/>
</dbReference>
<feature type="domain" description="Retrotransposon gag" evidence="1">
    <location>
        <begin position="39"/>
        <end position="125"/>
    </location>
</feature>
<evidence type="ECO:0000313" key="3">
    <source>
        <dbReference type="Proteomes" id="UP000006514"/>
    </source>
</evidence>